<sequence>MTTRRRAAPDAATAEQVSLGRLDHYLGFRLRRLQNQLSKQFAAATALHGLRSGLFTALAIIEANPGISQNRLAREVGLDKSLVVLILDDLEKRGWAERRRSAADRRRHELGLTDEGQRMLNQLFESLDETEKGVFDRLSPDEIEQLHQLLDRAYSLWDDGAK</sequence>
<keyword evidence="3" id="KW-0804">Transcription</keyword>
<keyword evidence="1" id="KW-0805">Transcription regulation</keyword>
<feature type="domain" description="HTH marR-type" evidence="4">
    <location>
        <begin position="23"/>
        <end position="155"/>
    </location>
</feature>
<name>A0ABY7TJC0_9SPHN</name>
<dbReference type="PANTHER" id="PTHR42756:SF1">
    <property type="entry name" value="TRANSCRIPTIONAL REPRESSOR OF EMRAB OPERON"/>
    <property type="match status" value="1"/>
</dbReference>
<keyword evidence="2" id="KW-0238">DNA-binding</keyword>
<evidence type="ECO:0000256" key="2">
    <source>
        <dbReference type="ARBA" id="ARBA00023125"/>
    </source>
</evidence>
<organism evidence="5 6">
    <name type="scientific">Sphingomonas naphthae</name>
    <dbReference type="NCBI Taxonomy" id="1813468"/>
    <lineage>
        <taxon>Bacteria</taxon>
        <taxon>Pseudomonadati</taxon>
        <taxon>Pseudomonadota</taxon>
        <taxon>Alphaproteobacteria</taxon>
        <taxon>Sphingomonadales</taxon>
        <taxon>Sphingomonadaceae</taxon>
        <taxon>Sphingomonas</taxon>
    </lineage>
</organism>
<gene>
    <name evidence="5" type="ORF">PQ455_12310</name>
</gene>
<evidence type="ECO:0000259" key="4">
    <source>
        <dbReference type="PROSITE" id="PS50995"/>
    </source>
</evidence>
<dbReference type="SMART" id="SM00347">
    <property type="entry name" value="HTH_MARR"/>
    <property type="match status" value="1"/>
</dbReference>
<dbReference type="InterPro" id="IPR036390">
    <property type="entry name" value="WH_DNA-bd_sf"/>
</dbReference>
<dbReference type="EMBL" id="CP117411">
    <property type="protein sequence ID" value="WCT72419.1"/>
    <property type="molecule type" value="Genomic_DNA"/>
</dbReference>
<evidence type="ECO:0000256" key="1">
    <source>
        <dbReference type="ARBA" id="ARBA00023015"/>
    </source>
</evidence>
<dbReference type="Proteomes" id="UP001220395">
    <property type="component" value="Chromosome"/>
</dbReference>
<dbReference type="InterPro" id="IPR036388">
    <property type="entry name" value="WH-like_DNA-bd_sf"/>
</dbReference>
<reference evidence="5 6" key="1">
    <citation type="submission" date="2023-02" db="EMBL/GenBank/DDBJ databases">
        <title>Genome sequence of Sphingomonas naphthae.</title>
        <authorList>
            <person name="Kim S."/>
            <person name="Heo J."/>
            <person name="Kwon S.-W."/>
        </authorList>
    </citation>
    <scope>NUCLEOTIDE SEQUENCE [LARGE SCALE GENOMIC DNA]</scope>
    <source>
        <strain evidence="5 6">KACC 18716</strain>
    </source>
</reference>
<dbReference type="Gene3D" id="1.10.10.10">
    <property type="entry name" value="Winged helix-like DNA-binding domain superfamily/Winged helix DNA-binding domain"/>
    <property type="match status" value="1"/>
</dbReference>
<keyword evidence="6" id="KW-1185">Reference proteome</keyword>
<dbReference type="InterPro" id="IPR000835">
    <property type="entry name" value="HTH_MarR-typ"/>
</dbReference>
<dbReference type="RefSeq" id="WP_273686380.1">
    <property type="nucleotide sequence ID" value="NZ_CP117411.1"/>
</dbReference>
<dbReference type="PROSITE" id="PS50995">
    <property type="entry name" value="HTH_MARR_2"/>
    <property type="match status" value="1"/>
</dbReference>
<dbReference type="Pfam" id="PF12802">
    <property type="entry name" value="MarR_2"/>
    <property type="match status" value="1"/>
</dbReference>
<evidence type="ECO:0000313" key="5">
    <source>
        <dbReference type="EMBL" id="WCT72419.1"/>
    </source>
</evidence>
<protein>
    <submittedName>
        <fullName evidence="5">MarR family winged helix-turn-helix transcriptional regulator</fullName>
    </submittedName>
</protein>
<dbReference type="PRINTS" id="PR00598">
    <property type="entry name" value="HTHMARR"/>
</dbReference>
<evidence type="ECO:0000313" key="6">
    <source>
        <dbReference type="Proteomes" id="UP001220395"/>
    </source>
</evidence>
<accession>A0ABY7TJC0</accession>
<proteinExistence type="predicted"/>
<dbReference type="PANTHER" id="PTHR42756">
    <property type="entry name" value="TRANSCRIPTIONAL REGULATOR, MARR"/>
    <property type="match status" value="1"/>
</dbReference>
<evidence type="ECO:0000256" key="3">
    <source>
        <dbReference type="ARBA" id="ARBA00023163"/>
    </source>
</evidence>
<dbReference type="SUPFAM" id="SSF46785">
    <property type="entry name" value="Winged helix' DNA-binding domain"/>
    <property type="match status" value="1"/>
</dbReference>